<keyword evidence="3" id="KW-0378">Hydrolase</keyword>
<dbReference type="PIRSF" id="PIRSF010631">
    <property type="entry name" value="A-rhamnsds"/>
    <property type="match status" value="1"/>
</dbReference>
<dbReference type="Pfam" id="PF17390">
    <property type="entry name" value="Bac_rhamnosid_C"/>
    <property type="match status" value="1"/>
</dbReference>
<feature type="region of interest" description="Disordered" evidence="4">
    <location>
        <begin position="1"/>
        <end position="22"/>
    </location>
</feature>
<dbReference type="SUPFAM" id="SSF48208">
    <property type="entry name" value="Six-hairpin glycosidases"/>
    <property type="match status" value="1"/>
</dbReference>
<organism evidence="9 10">
    <name type="scientific">Parafrankia soli</name>
    <dbReference type="NCBI Taxonomy" id="2599596"/>
    <lineage>
        <taxon>Bacteria</taxon>
        <taxon>Bacillati</taxon>
        <taxon>Actinomycetota</taxon>
        <taxon>Actinomycetes</taxon>
        <taxon>Frankiales</taxon>
        <taxon>Frankiaceae</taxon>
        <taxon>Parafrankia</taxon>
    </lineage>
</organism>
<name>A0A1S1QBV6_9ACTN</name>
<comment type="caution">
    <text evidence="9">The sequence shown here is derived from an EMBL/GenBank/DDBJ whole genome shotgun (WGS) entry which is preliminary data.</text>
</comment>
<dbReference type="Gene3D" id="2.60.40.10">
    <property type="entry name" value="Immunoglobulins"/>
    <property type="match status" value="1"/>
</dbReference>
<dbReference type="AlphaFoldDB" id="A0A1S1QBV6"/>
<dbReference type="Pfam" id="PF05592">
    <property type="entry name" value="Bac_rhamnosid"/>
    <property type="match status" value="1"/>
</dbReference>
<dbReference type="EC" id="3.2.1.40" evidence="2"/>
<dbReference type="RefSeq" id="WP_071062701.1">
    <property type="nucleotide sequence ID" value="NZ_MAXA01000169.1"/>
</dbReference>
<dbReference type="PANTHER" id="PTHR33307">
    <property type="entry name" value="ALPHA-RHAMNOSIDASE (EUROFUNG)"/>
    <property type="match status" value="1"/>
</dbReference>
<dbReference type="InterPro" id="IPR008902">
    <property type="entry name" value="Rhamnosid_concanavalin"/>
</dbReference>
<dbReference type="EMBL" id="MAXA01000169">
    <property type="protein sequence ID" value="OHV31066.1"/>
    <property type="molecule type" value="Genomic_DNA"/>
</dbReference>
<dbReference type="GO" id="GO:0005975">
    <property type="term" value="P:carbohydrate metabolic process"/>
    <property type="evidence" value="ECO:0007669"/>
    <property type="project" value="InterPro"/>
</dbReference>
<dbReference type="Pfam" id="PF17389">
    <property type="entry name" value="Bac_rhamnosid6H"/>
    <property type="match status" value="1"/>
</dbReference>
<dbReference type="Pfam" id="PF25788">
    <property type="entry name" value="Ig_Rha78A_N"/>
    <property type="match status" value="1"/>
</dbReference>
<evidence type="ECO:0000259" key="6">
    <source>
        <dbReference type="Pfam" id="PF08531"/>
    </source>
</evidence>
<evidence type="ECO:0000259" key="5">
    <source>
        <dbReference type="Pfam" id="PF05592"/>
    </source>
</evidence>
<dbReference type="Gene3D" id="1.50.10.10">
    <property type="match status" value="1"/>
</dbReference>
<dbReference type="GO" id="GO:0030596">
    <property type="term" value="F:alpha-L-rhamnosidase activity"/>
    <property type="evidence" value="ECO:0007669"/>
    <property type="project" value="UniProtKB-EC"/>
</dbReference>
<evidence type="ECO:0000256" key="3">
    <source>
        <dbReference type="ARBA" id="ARBA00022801"/>
    </source>
</evidence>
<evidence type="ECO:0000313" key="10">
    <source>
        <dbReference type="Proteomes" id="UP000179769"/>
    </source>
</evidence>
<comment type="catalytic activity">
    <reaction evidence="1">
        <text>Hydrolysis of terminal non-reducing alpha-L-rhamnose residues in alpha-L-rhamnosides.</text>
        <dbReference type="EC" id="3.2.1.40"/>
    </reaction>
</comment>
<dbReference type="InterPro" id="IPR013783">
    <property type="entry name" value="Ig-like_fold"/>
</dbReference>
<evidence type="ECO:0000259" key="8">
    <source>
        <dbReference type="Pfam" id="PF17390"/>
    </source>
</evidence>
<dbReference type="InterPro" id="IPR012341">
    <property type="entry name" value="6hp_glycosidase-like_sf"/>
</dbReference>
<sequence>MVQPCAPRFEHRTEPGPVLGLGTPAPRLSWTVTRAEEGWRQTAYEVQVAGKVFTVRSAEQVLVPWPARPLRSRERAEVKVRVAYGDHWSPWSEAATVEAGLLDAADWTARFISPVDPGERAPVVVGHVEVPGPVRSARLYATAHGIYVPSINGRRVDDTVLAPGWTSYEHRLRYHVYDVTTLIRPGENVLEFVLGNGWYRGRLGWTNQRAIYGDRLALLAQLEITTFDGAVRVLATDGTWHARPSEVLADDLYDGQTTDLRPHDAPATGVDIVEGDLTRLVAPDGPPIRPTSVLPARKVWTSPAGKTLVDFGQNAVGWIRLRVRDLPAGTTVVVRHAEVLEDKELGTRPLRSARATDTWVLSGHDEVLEPSLTLHGFRYAEVTGVPDLREQDIALVVVGSDLRRTGWFSSSHEQLNQLHENVVWSTRGNFVDLPTDCPQRDERLGWTGDIQIFGPTATFLYDTAGLLRSWLADLAAEQRPDGSVPHVVPEIDRAPEFRTPAAAWGDAATVVPWTLYQRTGDLQMLERQLPSMSAWVDKVAALAGPDRLWRGGFQFGDWLDPTAPPENPGRAKADPDVVATAHFARSSWIVAESARLLGRAADAEKYRTLTDEVRAAFVRAFVTPQGRIHSDAQTLYALAIEWDLLPEAEQRVAAGHRLAELVRDGGFHIATGFVGTPLVCDALTSTGHLDVAYRLLLQTQCPSWLYPVTMGATTVWERWDSMRPDGTINPGEMTSFNHYALGAVADWLHRTVAGLAPAVPGYRRLLVHPRLTPELTGAAATHLTPYGKASVSWLRSAGHLRLDVHVPVGASAEVHVPGAEQPVTVGHGDHRWLVADPVSCSEGR</sequence>
<dbReference type="Pfam" id="PF08531">
    <property type="entry name" value="Bac_rhamnosid_N"/>
    <property type="match status" value="1"/>
</dbReference>
<dbReference type="InterPro" id="IPR016007">
    <property type="entry name" value="Alpha_rhamnosid"/>
</dbReference>
<dbReference type="Gene3D" id="2.60.420.10">
    <property type="entry name" value="Maltose phosphorylase, domain 3"/>
    <property type="match status" value="1"/>
</dbReference>
<dbReference type="PANTHER" id="PTHR33307:SF6">
    <property type="entry name" value="ALPHA-RHAMNOSIDASE (EUROFUNG)-RELATED"/>
    <property type="match status" value="1"/>
</dbReference>
<dbReference type="Proteomes" id="UP000179769">
    <property type="component" value="Unassembled WGS sequence"/>
</dbReference>
<dbReference type="InterPro" id="IPR035396">
    <property type="entry name" value="Bac_rhamnosid6H"/>
</dbReference>
<feature type="domain" description="Alpha-L-rhamnosidase concanavalin-like" evidence="5">
    <location>
        <begin position="303"/>
        <end position="397"/>
    </location>
</feature>
<evidence type="ECO:0000256" key="1">
    <source>
        <dbReference type="ARBA" id="ARBA00001445"/>
    </source>
</evidence>
<dbReference type="Gene3D" id="2.60.120.260">
    <property type="entry name" value="Galactose-binding domain-like"/>
    <property type="match status" value="2"/>
</dbReference>
<accession>A0A1S1QBV6</accession>
<evidence type="ECO:0000256" key="4">
    <source>
        <dbReference type="SAM" id="MobiDB-lite"/>
    </source>
</evidence>
<reference evidence="10" key="1">
    <citation type="submission" date="2016-07" db="EMBL/GenBank/DDBJ databases">
        <title>Frankia sp. NRRL B-16219 Genome sequencing.</title>
        <authorList>
            <person name="Ghodhbane-Gtari F."/>
            <person name="Swanson E."/>
            <person name="Gueddou A."/>
            <person name="Louati M."/>
            <person name="Nouioui I."/>
            <person name="Hezbri K."/>
            <person name="Abebe-Akele F."/>
            <person name="Simpson S."/>
            <person name="Morris K."/>
            <person name="Thomas K."/>
            <person name="Gtari M."/>
            <person name="Tisa L.S."/>
        </authorList>
    </citation>
    <scope>NUCLEOTIDE SEQUENCE [LARGE SCALE GENOMIC DNA]</scope>
    <source>
        <strain evidence="10">NRRL B-16219</strain>
    </source>
</reference>
<dbReference type="OrthoDB" id="9761045at2"/>
<keyword evidence="10" id="KW-1185">Reference proteome</keyword>
<protein>
    <recommendedName>
        <fullName evidence="2">alpha-L-rhamnosidase</fullName>
        <ecNumber evidence="2">3.2.1.40</ecNumber>
    </recommendedName>
</protein>
<dbReference type="InterPro" id="IPR035398">
    <property type="entry name" value="Bac_rhamnosid_C"/>
</dbReference>
<evidence type="ECO:0000313" key="9">
    <source>
        <dbReference type="EMBL" id="OHV31066.1"/>
    </source>
</evidence>
<feature type="domain" description="Alpha-L-rhamnosidase six-hairpin glycosidase" evidence="7">
    <location>
        <begin position="403"/>
        <end position="752"/>
    </location>
</feature>
<dbReference type="InterPro" id="IPR008928">
    <property type="entry name" value="6-hairpin_glycosidase_sf"/>
</dbReference>
<feature type="domain" description="Bacterial alpha-L-rhamnosidase N-terminal" evidence="6">
    <location>
        <begin position="134"/>
        <end position="289"/>
    </location>
</feature>
<proteinExistence type="predicted"/>
<dbReference type="InterPro" id="IPR013737">
    <property type="entry name" value="Bac_rhamnosid_N"/>
</dbReference>
<gene>
    <name evidence="9" type="ORF">BBK14_16185</name>
</gene>
<evidence type="ECO:0000259" key="7">
    <source>
        <dbReference type="Pfam" id="PF17389"/>
    </source>
</evidence>
<evidence type="ECO:0000256" key="2">
    <source>
        <dbReference type="ARBA" id="ARBA00012652"/>
    </source>
</evidence>
<feature type="domain" description="Alpha-L-rhamnosidase C-terminal" evidence="8">
    <location>
        <begin position="754"/>
        <end position="827"/>
    </location>
</feature>